<keyword evidence="8 23" id="KW-0436">Ligase</keyword>
<dbReference type="OrthoDB" id="9809356at2"/>
<dbReference type="Pfam" id="PF08245">
    <property type="entry name" value="Mur_ligase_M"/>
    <property type="match status" value="1"/>
</dbReference>
<dbReference type="InterPro" id="IPR001645">
    <property type="entry name" value="Folylpolyglutamate_synth"/>
</dbReference>
<dbReference type="GO" id="GO:0008841">
    <property type="term" value="F:dihydrofolate synthase activity"/>
    <property type="evidence" value="ECO:0007669"/>
    <property type="project" value="UniProtKB-EC"/>
</dbReference>
<comment type="catalytic activity">
    <reaction evidence="20">
        <text>7,8-dihydropteroate + L-glutamate + ATP = 7,8-dihydrofolate + ADP + phosphate + H(+)</text>
        <dbReference type="Rhea" id="RHEA:23584"/>
        <dbReference type="ChEBI" id="CHEBI:15378"/>
        <dbReference type="ChEBI" id="CHEBI:17839"/>
        <dbReference type="ChEBI" id="CHEBI:29985"/>
        <dbReference type="ChEBI" id="CHEBI:30616"/>
        <dbReference type="ChEBI" id="CHEBI:43474"/>
        <dbReference type="ChEBI" id="CHEBI:57451"/>
        <dbReference type="ChEBI" id="CHEBI:456216"/>
        <dbReference type="EC" id="6.3.2.12"/>
    </reaction>
</comment>
<evidence type="ECO:0000256" key="17">
    <source>
        <dbReference type="ARBA" id="ARBA00047493"/>
    </source>
</evidence>
<evidence type="ECO:0000256" key="18">
    <source>
        <dbReference type="ARBA" id="ARBA00047808"/>
    </source>
</evidence>
<dbReference type="Gene3D" id="3.40.1190.10">
    <property type="entry name" value="Mur-like, catalytic domain"/>
    <property type="match status" value="1"/>
</dbReference>
<dbReference type="InterPro" id="IPR036615">
    <property type="entry name" value="Mur_ligase_C_dom_sf"/>
</dbReference>
<dbReference type="InterPro" id="IPR013221">
    <property type="entry name" value="Mur_ligase_cen"/>
</dbReference>
<name>A0A1C3RIJ5_9PROT</name>
<evidence type="ECO:0000256" key="5">
    <source>
        <dbReference type="ARBA" id="ARBA00013023"/>
    </source>
</evidence>
<comment type="similarity">
    <text evidence="4">Belongs to the folylpolyglutamate synthase family.</text>
</comment>
<proteinExistence type="inferred from homology"/>
<comment type="catalytic activity">
    <reaction evidence="19">
        <text>(6R)-5,10-methylenetetrahydrofolyl-(gamma-L-Glu)(n) + L-glutamate + ATP = (6R)-5,10-methylenetetrahydrofolyl-(gamma-L-Glu)(n+1) + ADP + phosphate + H(+)</text>
        <dbReference type="Rhea" id="RHEA:51912"/>
        <dbReference type="Rhea" id="RHEA-COMP:13257"/>
        <dbReference type="Rhea" id="RHEA-COMP:13258"/>
        <dbReference type="ChEBI" id="CHEBI:15378"/>
        <dbReference type="ChEBI" id="CHEBI:29985"/>
        <dbReference type="ChEBI" id="CHEBI:30616"/>
        <dbReference type="ChEBI" id="CHEBI:43474"/>
        <dbReference type="ChEBI" id="CHEBI:136572"/>
        <dbReference type="ChEBI" id="CHEBI:456216"/>
        <dbReference type="EC" id="6.3.2.17"/>
    </reaction>
</comment>
<evidence type="ECO:0000256" key="12">
    <source>
        <dbReference type="ARBA" id="ARBA00022842"/>
    </source>
</evidence>
<evidence type="ECO:0000256" key="3">
    <source>
        <dbReference type="ARBA" id="ARBA00005150"/>
    </source>
</evidence>
<dbReference type="Pfam" id="PF02875">
    <property type="entry name" value="Mur_ligase_C"/>
    <property type="match status" value="1"/>
</dbReference>
<evidence type="ECO:0000256" key="10">
    <source>
        <dbReference type="ARBA" id="ARBA00022741"/>
    </source>
</evidence>
<feature type="domain" description="Mur ligase C-terminal" evidence="21">
    <location>
        <begin position="241"/>
        <end position="347"/>
    </location>
</feature>
<evidence type="ECO:0000256" key="11">
    <source>
        <dbReference type="ARBA" id="ARBA00022840"/>
    </source>
</evidence>
<dbReference type="InterPro" id="IPR036565">
    <property type="entry name" value="Mur-like_cat_sf"/>
</dbReference>
<evidence type="ECO:0000256" key="14">
    <source>
        <dbReference type="ARBA" id="ARBA00030048"/>
    </source>
</evidence>
<organism evidence="23 24">
    <name type="scientific">Candidatus Terasakiella magnetica</name>
    <dbReference type="NCBI Taxonomy" id="1867952"/>
    <lineage>
        <taxon>Bacteria</taxon>
        <taxon>Pseudomonadati</taxon>
        <taxon>Pseudomonadota</taxon>
        <taxon>Alphaproteobacteria</taxon>
        <taxon>Rhodospirillales</taxon>
        <taxon>Terasakiellaceae</taxon>
        <taxon>Terasakiella</taxon>
    </lineage>
</organism>
<evidence type="ECO:0000256" key="8">
    <source>
        <dbReference type="ARBA" id="ARBA00022598"/>
    </source>
</evidence>
<evidence type="ECO:0000256" key="9">
    <source>
        <dbReference type="ARBA" id="ARBA00022723"/>
    </source>
</evidence>
<keyword evidence="10" id="KW-0547">Nucleotide-binding</keyword>
<dbReference type="AlphaFoldDB" id="A0A1C3RIJ5"/>
<dbReference type="NCBIfam" id="TIGR01499">
    <property type="entry name" value="folC"/>
    <property type="match status" value="1"/>
</dbReference>
<evidence type="ECO:0000256" key="19">
    <source>
        <dbReference type="ARBA" id="ARBA00049035"/>
    </source>
</evidence>
<evidence type="ECO:0000259" key="21">
    <source>
        <dbReference type="Pfam" id="PF02875"/>
    </source>
</evidence>
<dbReference type="EC" id="6.3.2.17" evidence="6"/>
<evidence type="ECO:0000256" key="13">
    <source>
        <dbReference type="ARBA" id="ARBA00022909"/>
    </source>
</evidence>
<evidence type="ECO:0000256" key="2">
    <source>
        <dbReference type="ARBA" id="ARBA00004799"/>
    </source>
</evidence>
<comment type="pathway">
    <text evidence="3">Cofactor biosynthesis; tetrahydrofolylpolyglutamate biosynthesis.</text>
</comment>
<evidence type="ECO:0000313" key="24">
    <source>
        <dbReference type="Proteomes" id="UP000231658"/>
    </source>
</evidence>
<accession>A0A1C3RIJ5</accession>
<evidence type="ECO:0000256" key="1">
    <source>
        <dbReference type="ARBA" id="ARBA00002714"/>
    </source>
</evidence>
<dbReference type="SUPFAM" id="SSF53244">
    <property type="entry name" value="MurD-like peptide ligases, peptide-binding domain"/>
    <property type="match status" value="1"/>
</dbReference>
<evidence type="ECO:0000256" key="7">
    <source>
        <dbReference type="ARBA" id="ARBA00019357"/>
    </source>
</evidence>
<dbReference type="GO" id="GO:0005524">
    <property type="term" value="F:ATP binding"/>
    <property type="evidence" value="ECO:0007669"/>
    <property type="project" value="UniProtKB-KW"/>
</dbReference>
<evidence type="ECO:0000256" key="20">
    <source>
        <dbReference type="ARBA" id="ARBA00049161"/>
    </source>
</evidence>
<evidence type="ECO:0000313" key="23">
    <source>
        <dbReference type="EMBL" id="SCA57091.1"/>
    </source>
</evidence>
<sequence length="369" mass="40135">MSGLERLLELPRFGEPGVIERMESFTQGLEMVPTIKVVGSNGKGTTAHMMAQMAMELGKKVGLYTSPHILRVGERIRINGQEIEERGLNYILNWAMDKIAATDGVGRFEALTLAALYHFAQSDVDIAIMEAGLGGRFDPVKVARGDISVLTSIDLEHTAILGQTHEAIATEKTAICKTGDTLISAYGPAENGLPKGVNYIDCSSPALAPMQSNARLSAHAIQHHFKLGHLPDTHGARIPARLHKVSINPPVYIDVAHTKAAIKSVLDHFKGRPISLICGFKNDKNILDIKASFHHLIALQPEPDMMTCDDIISCLQGEHKEACDTIEQALELASARLPENGLILCLGGFNIAGRMLAHHRDVHYDVISL</sequence>
<evidence type="ECO:0000256" key="4">
    <source>
        <dbReference type="ARBA" id="ARBA00008276"/>
    </source>
</evidence>
<reference evidence="23 24" key="1">
    <citation type="submission" date="2016-07" db="EMBL/GenBank/DDBJ databases">
        <authorList>
            <person name="Lefevre C.T."/>
        </authorList>
    </citation>
    <scope>NUCLEOTIDE SEQUENCE [LARGE SCALE GENOMIC DNA]</scope>
    <source>
        <strain evidence="23">PR1</strain>
    </source>
</reference>
<keyword evidence="13" id="KW-0289">Folate biosynthesis</keyword>
<dbReference type="PANTHER" id="PTHR11136">
    <property type="entry name" value="FOLYLPOLYGLUTAMATE SYNTHASE-RELATED"/>
    <property type="match status" value="1"/>
</dbReference>
<dbReference type="GO" id="GO:0046654">
    <property type="term" value="P:tetrahydrofolate biosynthetic process"/>
    <property type="evidence" value="ECO:0007669"/>
    <property type="project" value="UniProtKB-UniPathway"/>
</dbReference>
<dbReference type="GO" id="GO:0005737">
    <property type="term" value="C:cytoplasm"/>
    <property type="evidence" value="ECO:0007669"/>
    <property type="project" value="TreeGrafter"/>
</dbReference>
<evidence type="ECO:0000256" key="15">
    <source>
        <dbReference type="ARBA" id="ARBA00030592"/>
    </source>
</evidence>
<gene>
    <name evidence="23" type="ORF">MTBPR1_40114</name>
</gene>
<keyword evidence="24" id="KW-1185">Reference proteome</keyword>
<dbReference type="GO" id="GO:0004326">
    <property type="term" value="F:tetrahydrofolylpolyglutamate synthase activity"/>
    <property type="evidence" value="ECO:0007669"/>
    <property type="project" value="UniProtKB-EC"/>
</dbReference>
<keyword evidence="12" id="KW-0460">Magnesium</keyword>
<dbReference type="SUPFAM" id="SSF53623">
    <property type="entry name" value="MurD-like peptide ligases, catalytic domain"/>
    <property type="match status" value="1"/>
</dbReference>
<dbReference type="Proteomes" id="UP000231658">
    <property type="component" value="Unassembled WGS sequence"/>
</dbReference>
<feature type="domain" description="Mur ligase central" evidence="22">
    <location>
        <begin position="37"/>
        <end position="177"/>
    </location>
</feature>
<dbReference type="GO" id="GO:0046872">
    <property type="term" value="F:metal ion binding"/>
    <property type="evidence" value="ECO:0007669"/>
    <property type="project" value="UniProtKB-KW"/>
</dbReference>
<evidence type="ECO:0000256" key="16">
    <source>
        <dbReference type="ARBA" id="ARBA00032510"/>
    </source>
</evidence>
<dbReference type="RefSeq" id="WP_069189147.1">
    <property type="nucleotide sequence ID" value="NZ_FLYE01000034.1"/>
</dbReference>
<dbReference type="STRING" id="1867952.MTBPR1_40114"/>
<keyword evidence="11" id="KW-0067">ATP-binding</keyword>
<comment type="pathway">
    <text evidence="2">Cofactor biosynthesis; tetrahydrofolate biosynthesis; 7,8-dihydrofolate from 2-amino-4-hydroxy-6-hydroxymethyl-7,8-dihydropteridine diphosphate and 4-aminobenzoate: step 2/2.</text>
</comment>
<dbReference type="GO" id="GO:0046656">
    <property type="term" value="P:folic acid biosynthetic process"/>
    <property type="evidence" value="ECO:0007669"/>
    <property type="project" value="UniProtKB-KW"/>
</dbReference>
<comment type="catalytic activity">
    <reaction evidence="18">
        <text>10-formyltetrahydrofolyl-(gamma-L-Glu)(n) + L-glutamate + ATP = 10-formyltetrahydrofolyl-(gamma-L-Glu)(n+1) + ADP + phosphate + H(+)</text>
        <dbReference type="Rhea" id="RHEA:51904"/>
        <dbReference type="Rhea" id="RHEA-COMP:13088"/>
        <dbReference type="Rhea" id="RHEA-COMP:14300"/>
        <dbReference type="ChEBI" id="CHEBI:15378"/>
        <dbReference type="ChEBI" id="CHEBI:29985"/>
        <dbReference type="ChEBI" id="CHEBI:30616"/>
        <dbReference type="ChEBI" id="CHEBI:43474"/>
        <dbReference type="ChEBI" id="CHEBI:134413"/>
        <dbReference type="ChEBI" id="CHEBI:456216"/>
        <dbReference type="EC" id="6.3.2.17"/>
    </reaction>
</comment>
<dbReference type="PANTHER" id="PTHR11136:SF0">
    <property type="entry name" value="DIHYDROFOLATE SYNTHETASE-RELATED"/>
    <property type="match status" value="1"/>
</dbReference>
<dbReference type="EC" id="6.3.2.12" evidence="5"/>
<keyword evidence="9" id="KW-0479">Metal-binding</keyword>
<dbReference type="Gene3D" id="3.90.190.20">
    <property type="entry name" value="Mur ligase, C-terminal domain"/>
    <property type="match status" value="1"/>
</dbReference>
<protein>
    <recommendedName>
        <fullName evidence="7">Dihydrofolate synthase/folylpolyglutamate synthase</fullName>
        <ecNumber evidence="5">6.3.2.12</ecNumber>
        <ecNumber evidence="6">6.3.2.17</ecNumber>
    </recommendedName>
    <alternativeName>
        <fullName evidence="16">Folylpoly-gamma-glutamate synthetase-dihydrofolate synthetase</fullName>
    </alternativeName>
    <alternativeName>
        <fullName evidence="14">Folylpolyglutamate synthetase</fullName>
    </alternativeName>
    <alternativeName>
        <fullName evidence="15">Tetrahydrofolylpolyglutamate synthase</fullName>
    </alternativeName>
</protein>
<evidence type="ECO:0000256" key="6">
    <source>
        <dbReference type="ARBA" id="ARBA00013025"/>
    </source>
</evidence>
<dbReference type="InterPro" id="IPR004101">
    <property type="entry name" value="Mur_ligase_C"/>
</dbReference>
<evidence type="ECO:0000259" key="22">
    <source>
        <dbReference type="Pfam" id="PF08245"/>
    </source>
</evidence>
<comment type="function">
    <text evidence="1">Functions in two distinct reactions of the de novo folate biosynthetic pathway. Catalyzes the addition of a glutamate residue to dihydropteroate (7,8-dihydropteroate or H2Pte) to form dihydrofolate (7,8-dihydrofolate monoglutamate or H2Pte-Glu). Also catalyzes successive additions of L-glutamate to tetrahydrofolate or 10-formyltetrahydrofolate or 5,10-methylenetetrahydrofolate, leading to folylpolyglutamate derivatives.</text>
</comment>
<comment type="catalytic activity">
    <reaction evidence="17">
        <text>(6S)-5,6,7,8-tetrahydrofolyl-(gamma-L-Glu)(n) + L-glutamate + ATP = (6S)-5,6,7,8-tetrahydrofolyl-(gamma-L-Glu)(n+1) + ADP + phosphate + H(+)</text>
        <dbReference type="Rhea" id="RHEA:10580"/>
        <dbReference type="Rhea" id="RHEA-COMP:14738"/>
        <dbReference type="Rhea" id="RHEA-COMP:14740"/>
        <dbReference type="ChEBI" id="CHEBI:15378"/>
        <dbReference type="ChEBI" id="CHEBI:29985"/>
        <dbReference type="ChEBI" id="CHEBI:30616"/>
        <dbReference type="ChEBI" id="CHEBI:43474"/>
        <dbReference type="ChEBI" id="CHEBI:141005"/>
        <dbReference type="ChEBI" id="CHEBI:456216"/>
        <dbReference type="EC" id="6.3.2.17"/>
    </reaction>
</comment>
<dbReference type="EMBL" id="FLYE01000034">
    <property type="protein sequence ID" value="SCA57091.1"/>
    <property type="molecule type" value="Genomic_DNA"/>
</dbReference>
<dbReference type="UniPathway" id="UPA00077">
    <property type="reaction ID" value="UER00157"/>
</dbReference>